<name>A0A133ZRB3_9FIRM</name>
<gene>
    <name evidence="1" type="ORF">HMPREF1866_01258</name>
</gene>
<dbReference type="PATRIC" id="fig|467210.3.peg.1248"/>
<keyword evidence="2" id="KW-1185">Reference proteome</keyword>
<protein>
    <submittedName>
        <fullName evidence="1">Uncharacterized protein</fullName>
    </submittedName>
</protein>
<evidence type="ECO:0000313" key="2">
    <source>
        <dbReference type="Proteomes" id="UP000070394"/>
    </source>
</evidence>
<comment type="caution">
    <text evidence="1">The sequence shown here is derived from an EMBL/GenBank/DDBJ whole genome shotgun (WGS) entry which is preliminary data.</text>
</comment>
<sequence length="88" mass="10499">MSQISKCNFEIKNDECQVEVMYNGEKARVTFSNEINTRRFLIHLGGVSDYEQSIKLMYEELYVEEWNKCLSGERKVIDLLREYKLKHS</sequence>
<reference evidence="2" key="1">
    <citation type="submission" date="2016-01" db="EMBL/GenBank/DDBJ databases">
        <authorList>
            <person name="Mitreva M."/>
            <person name="Pepin K.H."/>
            <person name="Mihindukulasuriya K.A."/>
            <person name="Fulton R."/>
            <person name="Fronick C."/>
            <person name="O'Laughlin M."/>
            <person name="Miner T."/>
            <person name="Herter B."/>
            <person name="Rosa B.A."/>
            <person name="Cordes M."/>
            <person name="Tomlinson C."/>
            <person name="Wollam A."/>
            <person name="Palsikar V.B."/>
            <person name="Mardis E.R."/>
            <person name="Wilson R.K."/>
        </authorList>
    </citation>
    <scope>NUCLEOTIDE SEQUENCE [LARGE SCALE GENOMIC DNA]</scope>
    <source>
        <strain evidence="2">DNF00896</strain>
    </source>
</reference>
<dbReference type="Proteomes" id="UP000070394">
    <property type="component" value="Unassembled WGS sequence"/>
</dbReference>
<dbReference type="AlphaFoldDB" id="A0A133ZRB3"/>
<dbReference type="EMBL" id="LSDA01000067">
    <property type="protein sequence ID" value="KXB57956.1"/>
    <property type="molecule type" value="Genomic_DNA"/>
</dbReference>
<organism evidence="1 2">
    <name type="scientific">Lachnoanaerobaculum saburreum</name>
    <dbReference type="NCBI Taxonomy" id="467210"/>
    <lineage>
        <taxon>Bacteria</taxon>
        <taxon>Bacillati</taxon>
        <taxon>Bacillota</taxon>
        <taxon>Clostridia</taxon>
        <taxon>Lachnospirales</taxon>
        <taxon>Lachnospiraceae</taxon>
        <taxon>Lachnoanaerobaculum</taxon>
    </lineage>
</organism>
<evidence type="ECO:0000313" key="1">
    <source>
        <dbReference type="EMBL" id="KXB57956.1"/>
    </source>
</evidence>
<proteinExistence type="predicted"/>
<accession>A0A133ZRB3</accession>